<dbReference type="Pfam" id="PF24758">
    <property type="entry name" value="LRR_At5g56370"/>
    <property type="match status" value="1"/>
</dbReference>
<evidence type="ECO:0000313" key="2">
    <source>
        <dbReference type="EMBL" id="CAL5079761.1"/>
    </source>
</evidence>
<accession>A0ABC9FQI6</accession>
<dbReference type="Proteomes" id="UP001497457">
    <property type="component" value="Chromosome 7b"/>
</dbReference>
<dbReference type="InterPro" id="IPR036047">
    <property type="entry name" value="F-box-like_dom_sf"/>
</dbReference>
<sequence length="473" mass="53847">MAPLSTRRRTRSCRRCGSERKWHFCAGHHPPAAAAANQTDAPPADPDLISDLPDELLSTIVSVLPTKDVARMQALSRRWRPIWPAAALNLNDERDFKPPYGGGAELAGLITRILSAHRDRVPRLRLTTFQCTATIDGLFQHPALDKLEELHFCYRFVMNRDPLPLSVLRFAELRVASYGRCRFPKHLGGRVAFPKLRELTLYKLTISERSLGAMISACTDLRSLFLRDSIGFRRVFVSSPTLVRFGIVNPMMEELVIVNAPSMEKLLLFDTYGGPRDVRVMFAPKLEVLGCLSRGMHNVELQSTVFKELVAISPIEPLKAVNVFSLRAKDFKLDNVMDFLRCFPCREKLYFMVNPKRSYCEDESGQMLNSGPSIECLDRHLKEIVLMDYEGSSGGVKFAEFFIMNARVLKVMEFQLSSDCSKKWKAKQKRLLPKQKDRASQAAKLNFVHRTYFGHYEDNSTQELLSYDNPFVC</sequence>
<reference evidence="3" key="1">
    <citation type="submission" date="2024-06" db="EMBL/GenBank/DDBJ databases">
        <authorList>
            <person name="Ryan C."/>
        </authorList>
    </citation>
    <scope>NUCLEOTIDE SEQUENCE [LARGE SCALE GENOMIC DNA]</scope>
</reference>
<dbReference type="InterPro" id="IPR006566">
    <property type="entry name" value="FBD"/>
</dbReference>
<dbReference type="CDD" id="cd22160">
    <property type="entry name" value="F-box_AtFBL13-like"/>
    <property type="match status" value="1"/>
</dbReference>
<dbReference type="SUPFAM" id="SSF52047">
    <property type="entry name" value="RNI-like"/>
    <property type="match status" value="1"/>
</dbReference>
<proteinExistence type="predicted"/>
<protein>
    <recommendedName>
        <fullName evidence="1">F-box domain-containing protein</fullName>
    </recommendedName>
</protein>
<dbReference type="InterPro" id="IPR032675">
    <property type="entry name" value="LRR_dom_sf"/>
</dbReference>
<feature type="domain" description="F-box" evidence="1">
    <location>
        <begin position="46"/>
        <end position="82"/>
    </location>
</feature>
<dbReference type="PANTHER" id="PTHR32141">
    <property type="match status" value="1"/>
</dbReference>
<organism evidence="2 3">
    <name type="scientific">Urochloa decumbens</name>
    <dbReference type="NCBI Taxonomy" id="240449"/>
    <lineage>
        <taxon>Eukaryota</taxon>
        <taxon>Viridiplantae</taxon>
        <taxon>Streptophyta</taxon>
        <taxon>Embryophyta</taxon>
        <taxon>Tracheophyta</taxon>
        <taxon>Spermatophyta</taxon>
        <taxon>Magnoliopsida</taxon>
        <taxon>Liliopsida</taxon>
        <taxon>Poales</taxon>
        <taxon>Poaceae</taxon>
        <taxon>PACMAD clade</taxon>
        <taxon>Panicoideae</taxon>
        <taxon>Panicodae</taxon>
        <taxon>Paniceae</taxon>
        <taxon>Melinidinae</taxon>
        <taxon>Urochloa</taxon>
    </lineage>
</organism>
<dbReference type="InterPro" id="IPR001810">
    <property type="entry name" value="F-box_dom"/>
</dbReference>
<dbReference type="Pfam" id="PF12937">
    <property type="entry name" value="F-box-like"/>
    <property type="match status" value="1"/>
</dbReference>
<gene>
    <name evidence="2" type="ORF">URODEC1_LOCUS107766</name>
</gene>
<dbReference type="Gene3D" id="3.80.10.10">
    <property type="entry name" value="Ribonuclease Inhibitor"/>
    <property type="match status" value="1"/>
</dbReference>
<dbReference type="InterPro" id="IPR055302">
    <property type="entry name" value="F-box_dom-containing"/>
</dbReference>
<dbReference type="PROSITE" id="PS50181">
    <property type="entry name" value="FBOX"/>
    <property type="match status" value="1"/>
</dbReference>
<dbReference type="SUPFAM" id="SSF81383">
    <property type="entry name" value="F-box domain"/>
    <property type="match status" value="1"/>
</dbReference>
<dbReference type="PANTHER" id="PTHR32141:SF172">
    <property type="entry name" value="OS07G0286300 PROTEIN"/>
    <property type="match status" value="1"/>
</dbReference>
<evidence type="ECO:0000313" key="3">
    <source>
        <dbReference type="Proteomes" id="UP001497457"/>
    </source>
</evidence>
<dbReference type="InterPro" id="IPR055411">
    <property type="entry name" value="LRR_FXL15/At3g58940/PEG3-like"/>
</dbReference>
<reference evidence="2 3" key="2">
    <citation type="submission" date="2024-10" db="EMBL/GenBank/DDBJ databases">
        <authorList>
            <person name="Ryan C."/>
        </authorList>
    </citation>
    <scope>NUCLEOTIDE SEQUENCE [LARGE SCALE GENOMIC DNA]</scope>
</reference>
<dbReference type="EMBL" id="OZ075117">
    <property type="protein sequence ID" value="CAL5079761.1"/>
    <property type="molecule type" value="Genomic_DNA"/>
</dbReference>
<evidence type="ECO:0000259" key="1">
    <source>
        <dbReference type="PROSITE" id="PS50181"/>
    </source>
</evidence>
<name>A0ABC9FQI6_9POAL</name>
<keyword evidence="3" id="KW-1185">Reference proteome</keyword>
<dbReference type="AlphaFoldDB" id="A0ABC9FQI6"/>
<dbReference type="InterPro" id="IPR053781">
    <property type="entry name" value="F-box_AtFBL13-like"/>
</dbReference>
<dbReference type="Pfam" id="PF08387">
    <property type="entry name" value="FBD"/>
    <property type="match status" value="1"/>
</dbReference>